<organism evidence="1 2">
    <name type="scientific">Lachnellula occidentalis</name>
    <dbReference type="NCBI Taxonomy" id="215460"/>
    <lineage>
        <taxon>Eukaryota</taxon>
        <taxon>Fungi</taxon>
        <taxon>Dikarya</taxon>
        <taxon>Ascomycota</taxon>
        <taxon>Pezizomycotina</taxon>
        <taxon>Leotiomycetes</taxon>
        <taxon>Helotiales</taxon>
        <taxon>Lachnaceae</taxon>
        <taxon>Lachnellula</taxon>
    </lineage>
</organism>
<reference evidence="1 2" key="1">
    <citation type="submission" date="2018-05" db="EMBL/GenBank/DDBJ databases">
        <title>Genome sequencing and assembly of the regulated plant pathogen Lachnellula willkommii and related sister species for the development of diagnostic species identification markers.</title>
        <authorList>
            <person name="Giroux E."/>
            <person name="Bilodeau G."/>
        </authorList>
    </citation>
    <scope>NUCLEOTIDE SEQUENCE [LARGE SCALE GENOMIC DNA]</scope>
    <source>
        <strain evidence="1 2">CBS 160.35</strain>
    </source>
</reference>
<comment type="caution">
    <text evidence="1">The sequence shown here is derived from an EMBL/GenBank/DDBJ whole genome shotgun (WGS) entry which is preliminary data.</text>
</comment>
<dbReference type="EMBL" id="QGMI01001199">
    <property type="protein sequence ID" value="TVY34243.1"/>
    <property type="molecule type" value="Genomic_DNA"/>
</dbReference>
<evidence type="ECO:0008006" key="3">
    <source>
        <dbReference type="Google" id="ProtNLM"/>
    </source>
</evidence>
<accession>A0A8H8U595</accession>
<evidence type="ECO:0000313" key="1">
    <source>
        <dbReference type="EMBL" id="TVY34243.1"/>
    </source>
</evidence>
<dbReference type="OrthoDB" id="3508947at2759"/>
<protein>
    <recommendedName>
        <fullName evidence="3">ABM domain-containing protein</fullName>
    </recommendedName>
</protein>
<dbReference type="AlphaFoldDB" id="A0A8H8U595"/>
<evidence type="ECO:0000313" key="2">
    <source>
        <dbReference type="Proteomes" id="UP000443090"/>
    </source>
</evidence>
<dbReference type="Proteomes" id="UP000443090">
    <property type="component" value="Unassembled WGS sequence"/>
</dbReference>
<name>A0A8H8U595_9HELO</name>
<proteinExistence type="predicted"/>
<gene>
    <name evidence="1" type="ORF">LOCC1_G007633</name>
</gene>
<keyword evidence="2" id="KW-1185">Reference proteome</keyword>
<sequence>MSVPNFYVVARVVCRPGAIEPWTKRLVPLCEVSATEEPLGHTYYWGQDLDGEPDTLWGLEGYSHAVGFFMGHPASDTFKREMALVDQDQLLKHEQGLASRDYDLHHYDDAGGWYTKEDDPEKDSKTSHVVVHHFFAHSGKREDVIQLLGGLAALSKTVVGLQSCGVLKECNDKSLVTLWVRYGYLIITRIVYITFKGTTADTKASTTSGEEFQKFKSSELYSEVIKRQLAPGGSLVSQTELHSSRAFIGHLNIKKS</sequence>